<dbReference type="PANTHER" id="PTHR19229:SF36">
    <property type="entry name" value="ATP-BINDING CASSETTE SUB-FAMILY A MEMBER 2"/>
    <property type="match status" value="1"/>
</dbReference>
<comment type="caution">
    <text evidence="3">The sequence shown here is derived from an EMBL/GenBank/DDBJ whole genome shotgun (WGS) entry which is preliminary data.</text>
</comment>
<dbReference type="GO" id="GO:0140359">
    <property type="term" value="F:ABC-type transporter activity"/>
    <property type="evidence" value="ECO:0007669"/>
    <property type="project" value="InterPro"/>
</dbReference>
<reference evidence="3 4" key="1">
    <citation type="submission" date="2019-10" db="EMBL/GenBank/DDBJ databases">
        <title>Assembly and Annotation for the nematode Trichostrongylus colubriformis.</title>
        <authorList>
            <person name="Martin J."/>
        </authorList>
    </citation>
    <scope>NUCLEOTIDE SEQUENCE [LARGE SCALE GENOMIC DNA]</scope>
    <source>
        <strain evidence="3">G859</strain>
        <tissue evidence="3">Whole worm</tissue>
    </source>
</reference>
<evidence type="ECO:0000256" key="2">
    <source>
        <dbReference type="ARBA" id="ARBA00022737"/>
    </source>
</evidence>
<dbReference type="GO" id="GO:0016020">
    <property type="term" value="C:membrane"/>
    <property type="evidence" value="ECO:0007669"/>
    <property type="project" value="InterPro"/>
</dbReference>
<protein>
    <recommendedName>
        <fullName evidence="5">ATPase AAA-type core domain-containing protein</fullName>
    </recommendedName>
</protein>
<keyword evidence="2" id="KW-0677">Repeat</keyword>
<gene>
    <name evidence="3" type="ORF">GCK32_013079</name>
</gene>
<evidence type="ECO:0008006" key="5">
    <source>
        <dbReference type="Google" id="ProtNLM"/>
    </source>
</evidence>
<keyword evidence="4" id="KW-1185">Reference proteome</keyword>
<dbReference type="SUPFAM" id="SSF52540">
    <property type="entry name" value="P-loop containing nucleoside triphosphate hydrolases"/>
    <property type="match status" value="1"/>
</dbReference>
<organism evidence="3 4">
    <name type="scientific">Trichostrongylus colubriformis</name>
    <name type="common">Black scour worm</name>
    <dbReference type="NCBI Taxonomy" id="6319"/>
    <lineage>
        <taxon>Eukaryota</taxon>
        <taxon>Metazoa</taxon>
        <taxon>Ecdysozoa</taxon>
        <taxon>Nematoda</taxon>
        <taxon>Chromadorea</taxon>
        <taxon>Rhabditida</taxon>
        <taxon>Rhabditina</taxon>
        <taxon>Rhabditomorpha</taxon>
        <taxon>Strongyloidea</taxon>
        <taxon>Trichostrongylidae</taxon>
        <taxon>Trichostrongylus</taxon>
    </lineage>
</organism>
<name>A0AAN8IFA6_TRICO</name>
<sequence length="120" mass="13141">MAQALVGNPALLLLDEPTTGMDPKSRIFLWEMVHSIKKGGKCVVLTSHSMAESEALCEKLAIMVNGAIKCVGSPLFIKNVYGTGYNIRFRLRSTEDAVKSALAERFKAVFPNSNLSDHLM</sequence>
<dbReference type="Proteomes" id="UP001331761">
    <property type="component" value="Unassembled WGS sequence"/>
</dbReference>
<proteinExistence type="predicted"/>
<evidence type="ECO:0000313" key="3">
    <source>
        <dbReference type="EMBL" id="KAK5972449.1"/>
    </source>
</evidence>
<dbReference type="InterPro" id="IPR026082">
    <property type="entry name" value="ABCA"/>
</dbReference>
<dbReference type="Gene3D" id="3.40.50.300">
    <property type="entry name" value="P-loop containing nucleotide triphosphate hydrolases"/>
    <property type="match status" value="1"/>
</dbReference>
<evidence type="ECO:0000313" key="4">
    <source>
        <dbReference type="Proteomes" id="UP001331761"/>
    </source>
</evidence>
<dbReference type="PANTHER" id="PTHR19229">
    <property type="entry name" value="ATP-BINDING CASSETTE TRANSPORTER SUBFAMILY A ABCA"/>
    <property type="match status" value="1"/>
</dbReference>
<dbReference type="GO" id="GO:0005319">
    <property type="term" value="F:lipid transporter activity"/>
    <property type="evidence" value="ECO:0007669"/>
    <property type="project" value="TreeGrafter"/>
</dbReference>
<accession>A0AAN8IFA6</accession>
<dbReference type="InterPro" id="IPR027417">
    <property type="entry name" value="P-loop_NTPase"/>
</dbReference>
<dbReference type="AlphaFoldDB" id="A0AAN8IFA6"/>
<evidence type="ECO:0000256" key="1">
    <source>
        <dbReference type="ARBA" id="ARBA00022448"/>
    </source>
</evidence>
<keyword evidence="1" id="KW-0813">Transport</keyword>
<dbReference type="EMBL" id="WIXE01016657">
    <property type="protein sequence ID" value="KAK5972449.1"/>
    <property type="molecule type" value="Genomic_DNA"/>
</dbReference>